<comment type="caution">
    <text evidence="11">The sequence shown here is derived from an EMBL/GenBank/DDBJ whole genome shotgun (WGS) entry which is preliminary data.</text>
</comment>
<evidence type="ECO:0000256" key="3">
    <source>
        <dbReference type="ARBA" id="ARBA00023015"/>
    </source>
</evidence>
<dbReference type="PANTHER" id="PTHR30437:SF4">
    <property type="entry name" value="TRANSCRIPTION ELONGATION FACTOR GREA"/>
    <property type="match status" value="1"/>
</dbReference>
<dbReference type="InterPro" id="IPR006359">
    <property type="entry name" value="Tscrpt_elong_fac_GreA"/>
</dbReference>
<dbReference type="InterPro" id="IPR023459">
    <property type="entry name" value="Tscrpt_elong_fac_GreA/B_fam"/>
</dbReference>
<dbReference type="EMBL" id="VSSQ01006002">
    <property type="protein sequence ID" value="MPM31186.1"/>
    <property type="molecule type" value="Genomic_DNA"/>
</dbReference>
<dbReference type="PROSITE" id="PS00830">
    <property type="entry name" value="GREAB_2"/>
    <property type="match status" value="1"/>
</dbReference>
<dbReference type="FunFam" id="3.10.50.30:FF:000001">
    <property type="entry name" value="Transcription elongation factor GreA"/>
    <property type="match status" value="1"/>
</dbReference>
<evidence type="ECO:0000313" key="11">
    <source>
        <dbReference type="EMBL" id="MPM31186.1"/>
    </source>
</evidence>
<evidence type="ECO:0000256" key="6">
    <source>
        <dbReference type="ARBA" id="ARBA00024916"/>
    </source>
</evidence>
<proteinExistence type="inferred from homology"/>
<evidence type="ECO:0000256" key="8">
    <source>
        <dbReference type="SAM" id="Coils"/>
    </source>
</evidence>
<reference evidence="11" key="1">
    <citation type="submission" date="2019-08" db="EMBL/GenBank/DDBJ databases">
        <authorList>
            <person name="Kucharzyk K."/>
            <person name="Murdoch R.W."/>
            <person name="Higgins S."/>
            <person name="Loffler F."/>
        </authorList>
    </citation>
    <scope>NUCLEOTIDE SEQUENCE</scope>
</reference>
<dbReference type="Pfam" id="PF01272">
    <property type="entry name" value="GreA_GreB"/>
    <property type="match status" value="1"/>
</dbReference>
<gene>
    <name evidence="11" type="primary">greA_28</name>
    <name evidence="11" type="ORF">SDC9_77740</name>
</gene>
<dbReference type="GO" id="GO:0070063">
    <property type="term" value="F:RNA polymerase binding"/>
    <property type="evidence" value="ECO:0007669"/>
    <property type="project" value="InterPro"/>
</dbReference>
<dbReference type="InterPro" id="IPR018151">
    <property type="entry name" value="TF_GreA/GreB_CS"/>
</dbReference>
<dbReference type="InterPro" id="IPR036805">
    <property type="entry name" value="Tscrpt_elong_fac_GreA/B_N_sf"/>
</dbReference>
<accession>A0A644YRP0</accession>
<keyword evidence="11" id="KW-0648">Protein biosynthesis</keyword>
<dbReference type="InterPro" id="IPR028624">
    <property type="entry name" value="Tscrpt_elong_fac_GreA/B"/>
</dbReference>
<feature type="domain" description="Transcription elongation factor GreA/GreB C-terminal" evidence="9">
    <location>
        <begin position="85"/>
        <end position="157"/>
    </location>
</feature>
<dbReference type="AlphaFoldDB" id="A0A644YRP0"/>
<dbReference type="SUPFAM" id="SSF46557">
    <property type="entry name" value="GreA transcript cleavage protein, N-terminal domain"/>
    <property type="match status" value="1"/>
</dbReference>
<keyword evidence="8" id="KW-0175">Coiled coil</keyword>
<dbReference type="PANTHER" id="PTHR30437">
    <property type="entry name" value="TRANSCRIPTION ELONGATION FACTOR GREA"/>
    <property type="match status" value="1"/>
</dbReference>
<keyword evidence="5" id="KW-0804">Transcription</keyword>
<organism evidence="11">
    <name type="scientific">bioreactor metagenome</name>
    <dbReference type="NCBI Taxonomy" id="1076179"/>
    <lineage>
        <taxon>unclassified sequences</taxon>
        <taxon>metagenomes</taxon>
        <taxon>ecological metagenomes</taxon>
    </lineage>
</organism>
<sequence length="158" mass="17725">MLEQPVYLTNEGLKKAEERLEYLKAVRRSEVAERIKQAKEFGDLSENSEYDDAKNEQAFIEGEIQNLERMLRNAVVIKENDTASNIVSVGSKVSVRDESNKEEFSYTIVGTAEADPFADKISNESPLGKSLLGKKNGEIVEVNLPIGTARYKILKISR</sequence>
<evidence type="ECO:0000259" key="10">
    <source>
        <dbReference type="Pfam" id="PF03449"/>
    </source>
</evidence>
<keyword evidence="11" id="KW-0251">Elongation factor</keyword>
<dbReference type="GO" id="GO:0032784">
    <property type="term" value="P:regulation of DNA-templated transcription elongation"/>
    <property type="evidence" value="ECO:0007669"/>
    <property type="project" value="InterPro"/>
</dbReference>
<dbReference type="InterPro" id="IPR001437">
    <property type="entry name" value="Tscrpt_elong_fac_GreA/B_C"/>
</dbReference>
<evidence type="ECO:0000259" key="9">
    <source>
        <dbReference type="Pfam" id="PF01272"/>
    </source>
</evidence>
<dbReference type="Pfam" id="PF03449">
    <property type="entry name" value="GreA_GreB_N"/>
    <property type="match status" value="1"/>
</dbReference>
<evidence type="ECO:0000256" key="7">
    <source>
        <dbReference type="ARBA" id="ARBA00030776"/>
    </source>
</evidence>
<dbReference type="GO" id="GO:0003677">
    <property type="term" value="F:DNA binding"/>
    <property type="evidence" value="ECO:0007669"/>
    <property type="project" value="UniProtKB-KW"/>
</dbReference>
<dbReference type="Gene3D" id="3.10.50.30">
    <property type="entry name" value="Transcription elongation factor, GreA/GreB, C-terminal domain"/>
    <property type="match status" value="1"/>
</dbReference>
<evidence type="ECO:0000256" key="1">
    <source>
        <dbReference type="ARBA" id="ARBA00008213"/>
    </source>
</evidence>
<feature type="domain" description="Transcription elongation factor GreA/GreB N-terminal" evidence="10">
    <location>
        <begin position="6"/>
        <end position="76"/>
    </location>
</feature>
<comment type="function">
    <text evidence="6">Necessary for efficient RNA polymerase transcription elongation past template-encoded arresting sites. The arresting sites in DNA have the property of trapping a certain fraction of elongating RNA polymerases that pass through, resulting in locked ternary complexes. Cleavage of the nascent transcript by cleavage factors such as GreA or GreB allows the resumption of elongation from the new 3'terminus. GreA releases sequences of 2 to 3 nucleotides.</text>
</comment>
<name>A0A644YRP0_9ZZZZ</name>
<feature type="coiled-coil region" evidence="8">
    <location>
        <begin position="13"/>
        <end position="70"/>
    </location>
</feature>
<evidence type="ECO:0000256" key="5">
    <source>
        <dbReference type="ARBA" id="ARBA00023163"/>
    </source>
</evidence>
<protein>
    <recommendedName>
        <fullName evidence="2">Transcription elongation factor GreA</fullName>
    </recommendedName>
    <alternativeName>
        <fullName evidence="7">Transcript cleavage factor GreA</fullName>
    </alternativeName>
</protein>
<dbReference type="PIRSF" id="PIRSF006092">
    <property type="entry name" value="GreA_GreB"/>
    <property type="match status" value="1"/>
</dbReference>
<dbReference type="NCBIfam" id="NF001263">
    <property type="entry name" value="PRK00226.1-4"/>
    <property type="match status" value="1"/>
</dbReference>
<dbReference type="InterPro" id="IPR036953">
    <property type="entry name" value="GreA/GreB_C_sf"/>
</dbReference>
<keyword evidence="3" id="KW-0805">Transcription regulation</keyword>
<dbReference type="GO" id="GO:0006354">
    <property type="term" value="P:DNA-templated transcription elongation"/>
    <property type="evidence" value="ECO:0007669"/>
    <property type="project" value="TreeGrafter"/>
</dbReference>
<evidence type="ECO:0000256" key="2">
    <source>
        <dbReference type="ARBA" id="ARBA00013729"/>
    </source>
</evidence>
<dbReference type="InterPro" id="IPR022691">
    <property type="entry name" value="Tscrpt_elong_fac_GreA/B_N"/>
</dbReference>
<dbReference type="GO" id="GO:0003746">
    <property type="term" value="F:translation elongation factor activity"/>
    <property type="evidence" value="ECO:0007669"/>
    <property type="project" value="UniProtKB-KW"/>
</dbReference>
<evidence type="ECO:0000256" key="4">
    <source>
        <dbReference type="ARBA" id="ARBA00023125"/>
    </source>
</evidence>
<dbReference type="FunFam" id="1.10.287.180:FF:000001">
    <property type="entry name" value="Transcription elongation factor GreA"/>
    <property type="match status" value="1"/>
</dbReference>
<dbReference type="Gene3D" id="1.10.287.180">
    <property type="entry name" value="Transcription elongation factor, GreA/GreB, N-terminal domain"/>
    <property type="match status" value="1"/>
</dbReference>
<comment type="similarity">
    <text evidence="1">Belongs to the GreA/GreB family.</text>
</comment>
<dbReference type="SUPFAM" id="SSF54534">
    <property type="entry name" value="FKBP-like"/>
    <property type="match status" value="1"/>
</dbReference>
<dbReference type="HAMAP" id="MF_00105">
    <property type="entry name" value="GreA_GreB"/>
    <property type="match status" value="1"/>
</dbReference>
<dbReference type="NCBIfam" id="TIGR01462">
    <property type="entry name" value="greA"/>
    <property type="match status" value="1"/>
</dbReference>
<keyword evidence="4" id="KW-0238">DNA-binding</keyword>